<protein>
    <submittedName>
        <fullName evidence="1">Uncharacterized protein</fullName>
    </submittedName>
</protein>
<reference evidence="2" key="1">
    <citation type="submission" date="2018-06" db="EMBL/GenBank/DDBJ databases">
        <authorList>
            <consortium name="Pathogen Informatics"/>
        </authorList>
    </citation>
    <scope>NUCLEOTIDE SEQUENCE [LARGE SCALE GENOMIC DNA]</scope>
    <source>
        <strain evidence="2">NCTC10115</strain>
    </source>
</reference>
<organism evidence="1 2">
    <name type="scientific">Mycoplasmoides gallisepticum</name>
    <name type="common">Mycoplasma gallisepticum</name>
    <dbReference type="NCBI Taxonomy" id="2096"/>
    <lineage>
        <taxon>Bacteria</taxon>
        <taxon>Bacillati</taxon>
        <taxon>Mycoplasmatota</taxon>
        <taxon>Mycoplasmoidales</taxon>
        <taxon>Mycoplasmoidaceae</taxon>
        <taxon>Mycoplasmoides</taxon>
    </lineage>
</organism>
<evidence type="ECO:0000313" key="2">
    <source>
        <dbReference type="Proteomes" id="UP000260136"/>
    </source>
</evidence>
<proteinExistence type="predicted"/>
<evidence type="ECO:0000313" key="1">
    <source>
        <dbReference type="EMBL" id="SYV94097.1"/>
    </source>
</evidence>
<gene>
    <name evidence="1" type="ORF">NCTC10115_00404</name>
</gene>
<dbReference type="AlphaFoldDB" id="A0A3B0PDR1"/>
<dbReference type="EMBL" id="LS991952">
    <property type="protein sequence ID" value="SYV94097.1"/>
    <property type="molecule type" value="Genomic_DNA"/>
</dbReference>
<accession>A0A3B0PDR1</accession>
<dbReference type="Proteomes" id="UP000260136">
    <property type="component" value="Chromosome"/>
</dbReference>
<name>A0A3B0PDR1_MYCGL</name>
<sequence length="61" mass="6768">MNDKELTEFKYSLENTLTESSFKVTCGVPGMSRIQYLSLLGKLPVANLVIFLFSSEPVHSG</sequence>